<dbReference type="AlphaFoldDB" id="A0A2Z6IH80"/>
<dbReference type="EMBL" id="AP018795">
    <property type="protein sequence ID" value="BBF64164.1"/>
    <property type="molecule type" value="Genomic_DNA"/>
</dbReference>
<evidence type="ECO:0000256" key="1">
    <source>
        <dbReference type="SAM" id="MobiDB-lite"/>
    </source>
</evidence>
<reference evidence="2 3" key="1">
    <citation type="journal article" date="2018" name="Microbiol. Resour. Announc.">
        <title>Complete Genome Sequence of Acidithiobacillus ferridurans JCM 18981.</title>
        <authorList>
            <person name="Miyauchi T."/>
            <person name="Kouzuma A."/>
            <person name="Abe T."/>
            <person name="Watanabe K."/>
        </authorList>
    </citation>
    <scope>NUCLEOTIDE SEQUENCE [LARGE SCALE GENOMIC DNA]</scope>
    <source>
        <strain evidence="3">ATCC 33020 / DSM 29468 / JCM 18981 / 11Fe</strain>
    </source>
</reference>
<keyword evidence="3" id="KW-1185">Reference proteome</keyword>
<protein>
    <submittedName>
        <fullName evidence="2">Uncharacterized protein</fullName>
    </submittedName>
</protein>
<dbReference type="RefSeq" id="WP_113526588.1">
    <property type="nucleotide sequence ID" value="NZ_AP018795.1"/>
</dbReference>
<accession>A0A2Z6IH80</accession>
<evidence type="ECO:0000313" key="2">
    <source>
        <dbReference type="EMBL" id="BBF64164.1"/>
    </source>
</evidence>
<feature type="region of interest" description="Disordered" evidence="1">
    <location>
        <begin position="142"/>
        <end position="173"/>
    </location>
</feature>
<sequence>MATQRRLAWLAVVGVVAALPLGGCVALLAAGAGGGAVAYVENGGVANFYAYYPTSVTRVSAASKAAFGEMSIHYNGEIRKSPSEYLIEGTTTDGQTAKVTLTSMATDVTKVNIRIGTFGDKPLSLQFQKLLSQRLGMTASPQAPAGVVLPQTSSQPAAPQQPQQPQQQTIPLQ</sequence>
<organism evidence="2 3">
    <name type="scientific">Acidithiobacillus ferridurans</name>
    <dbReference type="NCBI Taxonomy" id="1232575"/>
    <lineage>
        <taxon>Bacteria</taxon>
        <taxon>Pseudomonadati</taxon>
        <taxon>Pseudomonadota</taxon>
        <taxon>Acidithiobacillia</taxon>
        <taxon>Acidithiobacillales</taxon>
        <taxon>Acidithiobacillaceae</taxon>
        <taxon>Acidithiobacillus</taxon>
    </lineage>
</organism>
<proteinExistence type="predicted"/>
<feature type="compositionally biased region" description="Low complexity" evidence="1">
    <location>
        <begin position="149"/>
        <end position="173"/>
    </location>
</feature>
<dbReference type="Pfam" id="PF12092">
    <property type="entry name" value="DUF3568"/>
    <property type="match status" value="1"/>
</dbReference>
<name>A0A2Z6IH80_ACIFI</name>
<gene>
    <name evidence="2" type="ORF">AFERRID_03820</name>
</gene>
<evidence type="ECO:0000313" key="3">
    <source>
        <dbReference type="Proteomes" id="UP000280188"/>
    </source>
</evidence>
<dbReference type="KEGG" id="afj:AFERRID_03820"/>
<dbReference type="Proteomes" id="UP000280188">
    <property type="component" value="Chromosome"/>
</dbReference>
<dbReference type="InterPro" id="IPR021952">
    <property type="entry name" value="Flpp3-like"/>
</dbReference>